<name>A0A9Q0VTI0_SALPP</name>
<gene>
    <name evidence="1" type="ORF">OIU79_026990</name>
</gene>
<keyword evidence="2" id="KW-1185">Reference proteome</keyword>
<accession>A0A9Q0VTI0</accession>
<dbReference type="AlphaFoldDB" id="A0A9Q0VTI0"/>
<reference evidence="1" key="1">
    <citation type="submission" date="2022-11" db="EMBL/GenBank/DDBJ databases">
        <authorList>
            <person name="Hyden B.L."/>
            <person name="Feng K."/>
            <person name="Yates T."/>
            <person name="Jawdy S."/>
            <person name="Smart L.B."/>
            <person name="Muchero W."/>
        </authorList>
    </citation>
    <scope>NUCLEOTIDE SEQUENCE</scope>
    <source>
        <tissue evidence="1">Shoot tip</tissue>
    </source>
</reference>
<organism evidence="1 2">
    <name type="scientific">Salix purpurea</name>
    <name type="common">Purple osier willow</name>
    <dbReference type="NCBI Taxonomy" id="77065"/>
    <lineage>
        <taxon>Eukaryota</taxon>
        <taxon>Viridiplantae</taxon>
        <taxon>Streptophyta</taxon>
        <taxon>Embryophyta</taxon>
        <taxon>Tracheophyta</taxon>
        <taxon>Spermatophyta</taxon>
        <taxon>Magnoliopsida</taxon>
        <taxon>eudicotyledons</taxon>
        <taxon>Gunneridae</taxon>
        <taxon>Pentapetalae</taxon>
        <taxon>rosids</taxon>
        <taxon>fabids</taxon>
        <taxon>Malpighiales</taxon>
        <taxon>Salicaceae</taxon>
        <taxon>Saliceae</taxon>
        <taxon>Salix</taxon>
    </lineage>
</organism>
<dbReference type="EMBL" id="JAPFFK010000007">
    <property type="protein sequence ID" value="KAJ6754278.1"/>
    <property type="molecule type" value="Genomic_DNA"/>
</dbReference>
<feature type="non-terminal residue" evidence="1">
    <location>
        <position position="24"/>
    </location>
</feature>
<protein>
    <submittedName>
        <fullName evidence="1">Uncharacterized protein</fullName>
    </submittedName>
</protein>
<evidence type="ECO:0000313" key="2">
    <source>
        <dbReference type="Proteomes" id="UP001151532"/>
    </source>
</evidence>
<sequence>MPCKQWPLQNKGRTTNIIRRWRCL</sequence>
<evidence type="ECO:0000313" key="1">
    <source>
        <dbReference type="EMBL" id="KAJ6754278.1"/>
    </source>
</evidence>
<comment type="caution">
    <text evidence="1">The sequence shown here is derived from an EMBL/GenBank/DDBJ whole genome shotgun (WGS) entry which is preliminary data.</text>
</comment>
<reference evidence="1" key="2">
    <citation type="journal article" date="2023" name="Int. J. Mol. Sci.">
        <title>De Novo Assembly and Annotation of 11 Diverse Shrub Willow (Salix) Genomes Reveals Novel Gene Organization in Sex-Linked Regions.</title>
        <authorList>
            <person name="Hyden B."/>
            <person name="Feng K."/>
            <person name="Yates T.B."/>
            <person name="Jawdy S."/>
            <person name="Cereghino C."/>
            <person name="Smart L.B."/>
            <person name="Muchero W."/>
        </authorList>
    </citation>
    <scope>NUCLEOTIDE SEQUENCE</scope>
    <source>
        <tissue evidence="1">Shoot tip</tissue>
    </source>
</reference>
<proteinExistence type="predicted"/>
<dbReference type="Proteomes" id="UP001151532">
    <property type="component" value="Chromosome 16"/>
</dbReference>